<dbReference type="CDD" id="cd09990">
    <property type="entry name" value="Agmatinase-like"/>
    <property type="match status" value="1"/>
</dbReference>
<dbReference type="PIRSF" id="PIRSF036979">
    <property type="entry name" value="Arginase"/>
    <property type="match status" value="1"/>
</dbReference>
<dbReference type="GO" id="GO:0046872">
    <property type="term" value="F:metal ion binding"/>
    <property type="evidence" value="ECO:0007669"/>
    <property type="project" value="UniProtKB-KW"/>
</dbReference>
<evidence type="ECO:0000313" key="3">
    <source>
        <dbReference type="EMBL" id="GAG22681.1"/>
    </source>
</evidence>
<evidence type="ECO:0008006" key="4">
    <source>
        <dbReference type="Google" id="ProtNLM"/>
    </source>
</evidence>
<evidence type="ECO:0000256" key="1">
    <source>
        <dbReference type="ARBA" id="ARBA00022723"/>
    </source>
</evidence>
<dbReference type="AlphaFoldDB" id="X0XCK6"/>
<keyword evidence="1" id="KW-0479">Metal-binding</keyword>
<gene>
    <name evidence="3" type="ORF">S01H1_60703</name>
</gene>
<dbReference type="EMBL" id="BARS01039764">
    <property type="protein sequence ID" value="GAG22681.1"/>
    <property type="molecule type" value="Genomic_DNA"/>
</dbReference>
<dbReference type="PANTHER" id="PTHR11358">
    <property type="entry name" value="ARGINASE/AGMATINASE"/>
    <property type="match status" value="1"/>
</dbReference>
<dbReference type="PANTHER" id="PTHR11358:SF26">
    <property type="entry name" value="GUANIDINO ACID HYDROLASE, MITOCHONDRIAL"/>
    <property type="match status" value="1"/>
</dbReference>
<name>X0XCK6_9ZZZZ</name>
<comment type="caution">
    <text evidence="3">The sequence shown here is derived from an EMBL/GenBank/DDBJ whole genome shotgun (WGS) entry which is preliminary data.</text>
</comment>
<dbReference type="InterPro" id="IPR006035">
    <property type="entry name" value="Ureohydrolase"/>
</dbReference>
<feature type="non-terminal residue" evidence="3">
    <location>
        <position position="1"/>
    </location>
</feature>
<dbReference type="GO" id="GO:0008783">
    <property type="term" value="F:agmatinase activity"/>
    <property type="evidence" value="ECO:0007669"/>
    <property type="project" value="TreeGrafter"/>
</dbReference>
<proteinExistence type="predicted"/>
<protein>
    <recommendedName>
        <fullName evidence="4">Agmatinase</fullName>
    </recommendedName>
</protein>
<dbReference type="InterPro" id="IPR023696">
    <property type="entry name" value="Ureohydrolase_dom_sf"/>
</dbReference>
<evidence type="ECO:0000256" key="2">
    <source>
        <dbReference type="ARBA" id="ARBA00022801"/>
    </source>
</evidence>
<dbReference type="PROSITE" id="PS51409">
    <property type="entry name" value="ARGINASE_2"/>
    <property type="match status" value="1"/>
</dbReference>
<sequence length="254" mass="27814">PACYELGREIPQIFDGVPSFMGLPVIREKHEIRDYDVVIMGSPWEGVVTWGSFSGCELATKSIRSVSIRYGGFLPEMGFDLFDYLKVGDYGDAPTNPGHIEKTLANIQEKASDIYDEGAIPIMLGGDHSTSIPVVRALAAKTDGNVGIVHLDAHMDNMDRYGDEMYARCSPLHRIYEIENVDPNNIIHMGIRGPRNNPKQVAAAKEHGATILTSFEIKLKGIESAVNKALEVAKAGTEAVYVTVCSDIFGRSLQ</sequence>
<feature type="non-terminal residue" evidence="3">
    <location>
        <position position="254"/>
    </location>
</feature>
<accession>X0XCK6</accession>
<dbReference type="GO" id="GO:0033389">
    <property type="term" value="P:putrescine biosynthetic process from arginine, via agmatine"/>
    <property type="evidence" value="ECO:0007669"/>
    <property type="project" value="TreeGrafter"/>
</dbReference>
<keyword evidence="2" id="KW-0378">Hydrolase</keyword>
<dbReference type="SUPFAM" id="SSF52768">
    <property type="entry name" value="Arginase/deacetylase"/>
    <property type="match status" value="1"/>
</dbReference>
<dbReference type="Gene3D" id="3.40.800.10">
    <property type="entry name" value="Ureohydrolase domain"/>
    <property type="match status" value="1"/>
</dbReference>
<dbReference type="Pfam" id="PF00491">
    <property type="entry name" value="Arginase"/>
    <property type="match status" value="1"/>
</dbReference>
<reference evidence="3" key="1">
    <citation type="journal article" date="2014" name="Front. Microbiol.">
        <title>High frequency of phylogenetically diverse reductive dehalogenase-homologous genes in deep subseafloor sedimentary metagenomes.</title>
        <authorList>
            <person name="Kawai M."/>
            <person name="Futagami T."/>
            <person name="Toyoda A."/>
            <person name="Takaki Y."/>
            <person name="Nishi S."/>
            <person name="Hori S."/>
            <person name="Arai W."/>
            <person name="Tsubouchi T."/>
            <person name="Morono Y."/>
            <person name="Uchiyama I."/>
            <person name="Ito T."/>
            <person name="Fujiyama A."/>
            <person name="Inagaki F."/>
            <person name="Takami H."/>
        </authorList>
    </citation>
    <scope>NUCLEOTIDE SEQUENCE</scope>
    <source>
        <strain evidence="3">Expedition CK06-06</strain>
    </source>
</reference>
<organism evidence="3">
    <name type="scientific">marine sediment metagenome</name>
    <dbReference type="NCBI Taxonomy" id="412755"/>
    <lineage>
        <taxon>unclassified sequences</taxon>
        <taxon>metagenomes</taxon>
        <taxon>ecological metagenomes</taxon>
    </lineage>
</organism>